<gene>
    <name evidence="1" type="ORF">ATANTOWER_002999</name>
</gene>
<keyword evidence="2" id="KW-1185">Reference proteome</keyword>
<name>A0ABU7C8H7_9TELE</name>
<dbReference type="Proteomes" id="UP001345963">
    <property type="component" value="Unassembled WGS sequence"/>
</dbReference>
<comment type="caution">
    <text evidence="1">The sequence shown here is derived from an EMBL/GenBank/DDBJ whole genome shotgun (WGS) entry which is preliminary data.</text>
</comment>
<dbReference type="EMBL" id="JAHUTI010079990">
    <property type="protein sequence ID" value="MED6258104.1"/>
    <property type="molecule type" value="Genomic_DNA"/>
</dbReference>
<evidence type="ECO:0000313" key="1">
    <source>
        <dbReference type="EMBL" id="MED6258104.1"/>
    </source>
</evidence>
<evidence type="ECO:0000313" key="2">
    <source>
        <dbReference type="Proteomes" id="UP001345963"/>
    </source>
</evidence>
<protein>
    <submittedName>
        <fullName evidence="1">Uncharacterized protein</fullName>
    </submittedName>
</protein>
<organism evidence="1 2">
    <name type="scientific">Ataeniobius toweri</name>
    <dbReference type="NCBI Taxonomy" id="208326"/>
    <lineage>
        <taxon>Eukaryota</taxon>
        <taxon>Metazoa</taxon>
        <taxon>Chordata</taxon>
        <taxon>Craniata</taxon>
        <taxon>Vertebrata</taxon>
        <taxon>Euteleostomi</taxon>
        <taxon>Actinopterygii</taxon>
        <taxon>Neopterygii</taxon>
        <taxon>Teleostei</taxon>
        <taxon>Neoteleostei</taxon>
        <taxon>Acanthomorphata</taxon>
        <taxon>Ovalentaria</taxon>
        <taxon>Atherinomorphae</taxon>
        <taxon>Cyprinodontiformes</taxon>
        <taxon>Goodeidae</taxon>
        <taxon>Ataeniobius</taxon>
    </lineage>
</organism>
<reference evidence="1 2" key="1">
    <citation type="submission" date="2021-07" db="EMBL/GenBank/DDBJ databases">
        <authorList>
            <person name="Palmer J.M."/>
        </authorList>
    </citation>
    <scope>NUCLEOTIDE SEQUENCE [LARGE SCALE GENOMIC DNA]</scope>
    <source>
        <strain evidence="1 2">AT_MEX2019</strain>
        <tissue evidence="1">Muscle</tissue>
    </source>
</reference>
<proteinExistence type="predicted"/>
<sequence>MLSVSLPHLESTSWKQETILLSSHLPVLHHTLGTSEGRERFSFLQTIVHTDCQTQLQRADSPSSGAFHFNFNMSSPTIFRFPGCPPDHFPYLSIKLLFCYPASTSVPTVRISHLNNMTQTWL</sequence>
<accession>A0ABU7C8H7</accession>